<accession>A0AAC9FTX4</accession>
<gene>
    <name evidence="1" type="ORF">ACS15_4861</name>
</gene>
<dbReference type="EMBL" id="CP012606">
    <property type="protein sequence ID" value="ANH76254.1"/>
    <property type="molecule type" value="Genomic_DNA"/>
</dbReference>
<evidence type="ECO:0000313" key="2">
    <source>
        <dbReference type="Proteomes" id="UP000077927"/>
    </source>
</evidence>
<dbReference type="Proteomes" id="UP000077927">
    <property type="component" value="Chromosome 2"/>
</dbReference>
<sequence>MVCVVRLLAGARAKAGDVRPCGRAFDGRVFRVLNAMLHAQPIPIYTIPALFTLRGMLHKFWASELGGKRLPLAFWTIEDNDLFFDALQYLPVCVLSSGGRSGHGHTDDELQSLPIGFQHAVALFDLEDGFANEGYTAIPNLGEARVQEIANIYRHIGMASRAAVLERVLAACMRDPSDEDAMSEAADGGLPDLIDTEHEANQVMAYFRAESQAWSLPPELDQSEWQ</sequence>
<organism evidence="1 2">
    <name type="scientific">Ralstonia insidiosa</name>
    <dbReference type="NCBI Taxonomy" id="190721"/>
    <lineage>
        <taxon>Bacteria</taxon>
        <taxon>Pseudomonadati</taxon>
        <taxon>Pseudomonadota</taxon>
        <taxon>Betaproteobacteria</taxon>
        <taxon>Burkholderiales</taxon>
        <taxon>Burkholderiaceae</taxon>
        <taxon>Ralstonia</taxon>
    </lineage>
</organism>
<name>A0AAC9FTX4_9RALS</name>
<protein>
    <submittedName>
        <fullName evidence="1">Uncharacterized protein</fullName>
    </submittedName>
</protein>
<dbReference type="KEGG" id="rin:ACS15_4861"/>
<evidence type="ECO:0000313" key="1">
    <source>
        <dbReference type="EMBL" id="ANH76254.1"/>
    </source>
</evidence>
<reference evidence="1 2" key="1">
    <citation type="submission" date="2015-09" db="EMBL/GenBank/DDBJ databases">
        <authorList>
            <person name="Xu Y."/>
            <person name="Nagy A."/>
            <person name="Liu N.T."/>
            <person name="Nou X."/>
        </authorList>
    </citation>
    <scope>NUCLEOTIDE SEQUENCE [LARGE SCALE GENOMIC DNA]</scope>
    <source>
        <strain evidence="1 2">FC1138</strain>
    </source>
</reference>
<proteinExistence type="predicted"/>
<dbReference type="AlphaFoldDB" id="A0AAC9FTX4"/>